<dbReference type="InterPro" id="IPR043519">
    <property type="entry name" value="NT_sf"/>
</dbReference>
<dbReference type="Proteomes" id="UP000325902">
    <property type="component" value="Unassembled WGS sequence"/>
</dbReference>
<dbReference type="EMBL" id="VCHE01000107">
    <property type="protein sequence ID" value="KAB2571212.1"/>
    <property type="molecule type" value="Genomic_DNA"/>
</dbReference>
<dbReference type="Gene3D" id="3.30.460.10">
    <property type="entry name" value="Beta Polymerase, domain 2"/>
    <property type="match status" value="1"/>
</dbReference>
<dbReference type="OrthoDB" id="4719016at2759"/>
<dbReference type="PANTHER" id="PTHR41773:SF1">
    <property type="entry name" value="RELA_SPOT DOMAIN-CONTAINING PROTEIN"/>
    <property type="match status" value="1"/>
</dbReference>
<dbReference type="InterPro" id="IPR007685">
    <property type="entry name" value="RelA_SpoT"/>
</dbReference>
<evidence type="ECO:0000313" key="2">
    <source>
        <dbReference type="EMBL" id="KAB2571212.1"/>
    </source>
</evidence>
<dbReference type="AlphaFoldDB" id="A0A5N5D1B4"/>
<name>A0A5N5D1B4_9PEZI</name>
<reference evidence="2 3" key="1">
    <citation type="journal article" date="2019" name="Sci. Rep.">
        <title>A multi-omics analysis of the grapevine pathogen Lasiodiplodia theobromae reveals that temperature affects the expression of virulence- and pathogenicity-related genes.</title>
        <authorList>
            <person name="Felix C."/>
            <person name="Meneses R."/>
            <person name="Goncalves M.F.M."/>
            <person name="Tilleman L."/>
            <person name="Duarte A.S."/>
            <person name="Jorrin-Novo J.V."/>
            <person name="Van de Peer Y."/>
            <person name="Deforce D."/>
            <person name="Van Nieuwerburgh F."/>
            <person name="Esteves A.C."/>
            <person name="Alves A."/>
        </authorList>
    </citation>
    <scope>NUCLEOTIDE SEQUENCE [LARGE SCALE GENOMIC DNA]</scope>
    <source>
        <strain evidence="2 3">LA-SOL3</strain>
    </source>
</reference>
<dbReference type="Pfam" id="PF04607">
    <property type="entry name" value="RelA_SpoT"/>
    <property type="match status" value="1"/>
</dbReference>
<gene>
    <name evidence="2" type="ORF">DBV05_g10114</name>
</gene>
<protein>
    <recommendedName>
        <fullName evidence="1">RelA/SpoT domain-containing protein</fullName>
    </recommendedName>
</protein>
<feature type="domain" description="RelA/SpoT" evidence="1">
    <location>
        <begin position="37"/>
        <end position="178"/>
    </location>
</feature>
<comment type="caution">
    <text evidence="2">The sequence shown here is derived from an EMBL/GenBank/DDBJ whole genome shotgun (WGS) entry which is preliminary data.</text>
</comment>
<sequence>MKNYQRDFGEYTTLADDFKFRCEQWLEGEALLSNVKSRAKDPGSLRAKLLKRYNERPEEFNSEEDIMKYIVDLSGVRIALYDPRHKERVKSFLYRTFSIKDVIEHPKEAQENNSGRPEDYRRRFNGYAATHYHAVLKEQDRTRRWRPDDKVEIQVMTVLHSVWSEIEHNIVYKQLSGSPSRTEQQLLDGLNGLVNLGELYMENFNTAYDERVKNKTNEDRPFANRYQLGSFLYSELCDTYKLHSEDFTLSSVEILRLFLELPCVSLDTPAKLTEMLPGFDFSKSPEMDTSRDRKRPNASLVIMAALYSTQDLETSASLQTDQSTDERCRIMMSTIITLDEMFAPFNCWERQFTDPSAMGHKPHERLEQLEWLMHDEAPRTMILDGYSLEDSDEFMVDSLWDWFENHPKEMVRFVFNTSRLGVVRDLRHEISLLERIWRMFESLHQGY</sequence>
<proteinExistence type="predicted"/>
<accession>A0A5N5D1B4</accession>
<dbReference type="CDD" id="cd05399">
    <property type="entry name" value="NT_Rel-Spo_like"/>
    <property type="match status" value="1"/>
</dbReference>
<dbReference type="SMART" id="SM00954">
    <property type="entry name" value="RelA_SpoT"/>
    <property type="match status" value="1"/>
</dbReference>
<organism evidence="2 3">
    <name type="scientific">Lasiodiplodia theobromae</name>
    <dbReference type="NCBI Taxonomy" id="45133"/>
    <lineage>
        <taxon>Eukaryota</taxon>
        <taxon>Fungi</taxon>
        <taxon>Dikarya</taxon>
        <taxon>Ascomycota</taxon>
        <taxon>Pezizomycotina</taxon>
        <taxon>Dothideomycetes</taxon>
        <taxon>Dothideomycetes incertae sedis</taxon>
        <taxon>Botryosphaeriales</taxon>
        <taxon>Botryosphaeriaceae</taxon>
        <taxon>Lasiodiplodia</taxon>
    </lineage>
</organism>
<dbReference type="SUPFAM" id="SSF81301">
    <property type="entry name" value="Nucleotidyltransferase"/>
    <property type="match status" value="1"/>
</dbReference>
<evidence type="ECO:0000259" key="1">
    <source>
        <dbReference type="SMART" id="SM00954"/>
    </source>
</evidence>
<keyword evidence="3" id="KW-1185">Reference proteome</keyword>
<dbReference type="PANTHER" id="PTHR41773">
    <property type="entry name" value="GTP PYROPHOSPHATASE-RELATED"/>
    <property type="match status" value="1"/>
</dbReference>
<dbReference type="GO" id="GO:0015969">
    <property type="term" value="P:guanosine tetraphosphate metabolic process"/>
    <property type="evidence" value="ECO:0007669"/>
    <property type="project" value="InterPro"/>
</dbReference>
<evidence type="ECO:0000313" key="3">
    <source>
        <dbReference type="Proteomes" id="UP000325902"/>
    </source>
</evidence>